<reference evidence="2" key="1">
    <citation type="journal article" date="2021" name="Sci. Rep.">
        <title>Diploid genomic architecture of Nitzschia inconspicua, an elite biomass production diatom.</title>
        <authorList>
            <person name="Oliver A."/>
            <person name="Podell S."/>
            <person name="Pinowska A."/>
            <person name="Traller J.C."/>
            <person name="Smith S.R."/>
            <person name="McClure R."/>
            <person name="Beliaev A."/>
            <person name="Bohutskyi P."/>
            <person name="Hill E.A."/>
            <person name="Rabines A."/>
            <person name="Zheng H."/>
            <person name="Allen L.Z."/>
            <person name="Kuo A."/>
            <person name="Grigoriev I.V."/>
            <person name="Allen A.E."/>
            <person name="Hazlebeck D."/>
            <person name="Allen E.E."/>
        </authorList>
    </citation>
    <scope>NUCLEOTIDE SEQUENCE</scope>
    <source>
        <strain evidence="2">Hildebrandi</strain>
    </source>
</reference>
<reference evidence="2" key="2">
    <citation type="submission" date="2021-04" db="EMBL/GenBank/DDBJ databases">
        <authorList>
            <person name="Podell S."/>
        </authorList>
    </citation>
    <scope>NUCLEOTIDE SEQUENCE</scope>
    <source>
        <strain evidence="2">Hildebrandi</strain>
    </source>
</reference>
<dbReference type="EMBL" id="JAGRRH010000019">
    <property type="protein sequence ID" value="KAG7349199.1"/>
    <property type="molecule type" value="Genomic_DNA"/>
</dbReference>
<proteinExistence type="predicted"/>
<evidence type="ECO:0000256" key="1">
    <source>
        <dbReference type="SAM" id="SignalP"/>
    </source>
</evidence>
<accession>A0A9K3PLB4</accession>
<name>A0A9K3PLB4_9STRA</name>
<evidence type="ECO:0000313" key="2">
    <source>
        <dbReference type="EMBL" id="KAG7349199.1"/>
    </source>
</evidence>
<keyword evidence="3" id="KW-1185">Reference proteome</keyword>
<protein>
    <submittedName>
        <fullName evidence="2">Uncharacterized protein</fullName>
    </submittedName>
</protein>
<feature type="chain" id="PRO_5039943258" evidence="1">
    <location>
        <begin position="17"/>
        <end position="210"/>
    </location>
</feature>
<organism evidence="2 3">
    <name type="scientific">Nitzschia inconspicua</name>
    <dbReference type="NCBI Taxonomy" id="303405"/>
    <lineage>
        <taxon>Eukaryota</taxon>
        <taxon>Sar</taxon>
        <taxon>Stramenopiles</taxon>
        <taxon>Ochrophyta</taxon>
        <taxon>Bacillariophyta</taxon>
        <taxon>Bacillariophyceae</taxon>
        <taxon>Bacillariophycidae</taxon>
        <taxon>Bacillariales</taxon>
        <taxon>Bacillariaceae</taxon>
        <taxon>Nitzschia</taxon>
    </lineage>
</organism>
<dbReference type="OrthoDB" id="49707at2759"/>
<evidence type="ECO:0000313" key="3">
    <source>
        <dbReference type="Proteomes" id="UP000693970"/>
    </source>
</evidence>
<gene>
    <name evidence="2" type="ORF">IV203_011796</name>
</gene>
<sequence>MIRILTLSTLLSFARAEQVEIPSVFNRRDVTPCDNNAVVAAWCDTHVFDDLECGVLPNFDQYACQCKQDPSKCPSECVGGSELVEKTHYGILCRHLPHDSPNYILKEYHQMRGCENNALVAAWCDDYINPHLSCALYPEIDQYLCQCSGKAANCPMECLDNTEPCRTNIMREGVVYCARTFLKTVPTIFSKRRSRASGMIHHNAQIVVEF</sequence>
<feature type="signal peptide" evidence="1">
    <location>
        <begin position="1"/>
        <end position="16"/>
    </location>
</feature>
<dbReference type="AlphaFoldDB" id="A0A9K3PLB4"/>
<comment type="caution">
    <text evidence="2">The sequence shown here is derived from an EMBL/GenBank/DDBJ whole genome shotgun (WGS) entry which is preliminary data.</text>
</comment>
<keyword evidence="1" id="KW-0732">Signal</keyword>
<dbReference type="Proteomes" id="UP000693970">
    <property type="component" value="Unassembled WGS sequence"/>
</dbReference>